<evidence type="ECO:0000256" key="1">
    <source>
        <dbReference type="ARBA" id="ARBA00023157"/>
    </source>
</evidence>
<sequence>MELRAKQNQRIRLVFYSFSATDVNSYNLCDSSNFKDIFDWLSTNNAVTLEWSHDYDDDLEYQQRYDFELLFVTFTQKKIDDYCPTNMFDCNDNSSMCIDSSLRCNGLNECRSEYDEFDCKQLTSSAVSSITVRYFWLFVLYFNTLT</sequence>
<name>A0A8S2WZI2_9BILA</name>
<gene>
    <name evidence="3" type="ORF">TMI583_LOCUS46534</name>
</gene>
<protein>
    <submittedName>
        <fullName evidence="3">Uncharacterized protein</fullName>
    </submittedName>
</protein>
<dbReference type="SMART" id="SM00192">
    <property type="entry name" value="LDLa"/>
    <property type="match status" value="1"/>
</dbReference>
<reference evidence="3" key="1">
    <citation type="submission" date="2021-02" db="EMBL/GenBank/DDBJ databases">
        <authorList>
            <person name="Nowell W R."/>
        </authorList>
    </citation>
    <scope>NUCLEOTIDE SEQUENCE</scope>
</reference>
<feature type="disulfide bond" evidence="2">
    <location>
        <begin position="104"/>
        <end position="119"/>
    </location>
</feature>
<dbReference type="Proteomes" id="UP000682733">
    <property type="component" value="Unassembled WGS sequence"/>
</dbReference>
<dbReference type="Gene3D" id="4.10.400.10">
    <property type="entry name" value="Low-density Lipoprotein Receptor"/>
    <property type="match status" value="1"/>
</dbReference>
<comment type="caution">
    <text evidence="3">The sequence shown here is derived from an EMBL/GenBank/DDBJ whole genome shotgun (WGS) entry which is preliminary data.</text>
</comment>
<evidence type="ECO:0000313" key="4">
    <source>
        <dbReference type="Proteomes" id="UP000682733"/>
    </source>
</evidence>
<dbReference type="InterPro" id="IPR002172">
    <property type="entry name" value="LDrepeatLR_classA_rpt"/>
</dbReference>
<organism evidence="3 4">
    <name type="scientific">Didymodactylos carnosus</name>
    <dbReference type="NCBI Taxonomy" id="1234261"/>
    <lineage>
        <taxon>Eukaryota</taxon>
        <taxon>Metazoa</taxon>
        <taxon>Spiralia</taxon>
        <taxon>Gnathifera</taxon>
        <taxon>Rotifera</taxon>
        <taxon>Eurotatoria</taxon>
        <taxon>Bdelloidea</taxon>
        <taxon>Philodinida</taxon>
        <taxon>Philodinidae</taxon>
        <taxon>Didymodactylos</taxon>
    </lineage>
</organism>
<accession>A0A8S2WZI2</accession>
<proteinExistence type="predicted"/>
<dbReference type="PROSITE" id="PS50068">
    <property type="entry name" value="LDLRA_2"/>
    <property type="match status" value="1"/>
</dbReference>
<dbReference type="InterPro" id="IPR036055">
    <property type="entry name" value="LDL_receptor-like_sf"/>
</dbReference>
<keyword evidence="1 2" id="KW-1015">Disulfide bond</keyword>
<evidence type="ECO:0000256" key="2">
    <source>
        <dbReference type="PROSITE-ProRule" id="PRU00124"/>
    </source>
</evidence>
<dbReference type="EMBL" id="CAJOBA010086905">
    <property type="protein sequence ID" value="CAF4467465.1"/>
    <property type="molecule type" value="Genomic_DNA"/>
</dbReference>
<dbReference type="Pfam" id="PF00057">
    <property type="entry name" value="Ldl_recept_a"/>
    <property type="match status" value="1"/>
</dbReference>
<dbReference type="SUPFAM" id="SSF57424">
    <property type="entry name" value="LDL receptor-like module"/>
    <property type="match status" value="1"/>
</dbReference>
<comment type="caution">
    <text evidence="2">Lacks conserved residue(s) required for the propagation of feature annotation.</text>
</comment>
<evidence type="ECO:0000313" key="3">
    <source>
        <dbReference type="EMBL" id="CAF4467465.1"/>
    </source>
</evidence>
<dbReference type="CDD" id="cd00112">
    <property type="entry name" value="LDLa"/>
    <property type="match status" value="1"/>
</dbReference>
<dbReference type="AlphaFoldDB" id="A0A8S2WZI2"/>